<dbReference type="OrthoDB" id="8927943at2"/>
<dbReference type="InterPro" id="IPR039420">
    <property type="entry name" value="WalR-like"/>
</dbReference>
<keyword evidence="5" id="KW-0010">Activator</keyword>
<dbReference type="GO" id="GO:0000156">
    <property type="term" value="F:phosphorelay response regulator activity"/>
    <property type="evidence" value="ECO:0007669"/>
    <property type="project" value="TreeGrafter"/>
</dbReference>
<keyword evidence="3" id="KW-0805">Transcription regulation</keyword>
<dbReference type="Pfam" id="PF00486">
    <property type="entry name" value="Trans_reg_C"/>
    <property type="match status" value="1"/>
</dbReference>
<dbReference type="GO" id="GO:0000976">
    <property type="term" value="F:transcription cis-regulatory region binding"/>
    <property type="evidence" value="ECO:0007669"/>
    <property type="project" value="TreeGrafter"/>
</dbReference>
<dbReference type="PROSITE" id="PS51755">
    <property type="entry name" value="OMPR_PHOB"/>
    <property type="match status" value="1"/>
</dbReference>
<feature type="DNA-binding region" description="OmpR/PhoB-type" evidence="7">
    <location>
        <begin position="127"/>
        <end position="224"/>
    </location>
</feature>
<dbReference type="InterPro" id="IPR036388">
    <property type="entry name" value="WH-like_DNA-bd_sf"/>
</dbReference>
<evidence type="ECO:0000259" key="8">
    <source>
        <dbReference type="PROSITE" id="PS51755"/>
    </source>
</evidence>
<dbReference type="SMART" id="SM00862">
    <property type="entry name" value="Trans_reg_C"/>
    <property type="match status" value="1"/>
</dbReference>
<dbReference type="CDD" id="cd00383">
    <property type="entry name" value="trans_reg_C"/>
    <property type="match status" value="1"/>
</dbReference>
<protein>
    <submittedName>
        <fullName evidence="9">Transcriptional regulator</fullName>
    </submittedName>
</protein>
<dbReference type="SUPFAM" id="SSF46894">
    <property type="entry name" value="C-terminal effector domain of the bipartite response regulators"/>
    <property type="match status" value="1"/>
</dbReference>
<accession>A0A2V1K444</accession>
<dbReference type="PANTHER" id="PTHR48111">
    <property type="entry name" value="REGULATOR OF RPOS"/>
    <property type="match status" value="1"/>
</dbReference>
<dbReference type="PANTHER" id="PTHR48111:SF16">
    <property type="entry name" value="TRANSCRIPTIONAL REGULATORY PROTEIN GLNR"/>
    <property type="match status" value="1"/>
</dbReference>
<dbReference type="EMBL" id="QETB01000004">
    <property type="protein sequence ID" value="PWF26023.1"/>
    <property type="molecule type" value="Genomic_DNA"/>
</dbReference>
<comment type="caution">
    <text evidence="9">The sequence shown here is derived from an EMBL/GenBank/DDBJ whole genome shotgun (WGS) entry which is preliminary data.</text>
</comment>
<dbReference type="InterPro" id="IPR001867">
    <property type="entry name" value="OmpR/PhoB-type_DNA-bd"/>
</dbReference>
<proteinExistence type="predicted"/>
<keyword evidence="6" id="KW-0804">Transcription</keyword>
<dbReference type="GO" id="GO:0006355">
    <property type="term" value="P:regulation of DNA-templated transcription"/>
    <property type="evidence" value="ECO:0007669"/>
    <property type="project" value="InterPro"/>
</dbReference>
<sequence>MAGIVLFTSEPAAPTDVLPGLALLTLDVEVAPLTTSALAMNLDADTLILDGRRDLVSARSLCRAASGAMEAPPILLVLEEGGFAVVAVSWGATDTVLYSAPPAEIQARIRMMSDRAQAEARQESIDQSILAIGGLTIDSNAFMARAGDRQLNLTYKEFELLRYLAANPNKVISRDGLLQEVWGYDYFGGSRTVDVHVRRLRAKLGPEYESLISTVRNVGYRFDA</sequence>
<evidence type="ECO:0000313" key="10">
    <source>
        <dbReference type="Proteomes" id="UP000245283"/>
    </source>
</evidence>
<keyword evidence="1" id="KW-0597">Phosphoprotein</keyword>
<evidence type="ECO:0000256" key="2">
    <source>
        <dbReference type="ARBA" id="ARBA00023012"/>
    </source>
</evidence>
<dbReference type="GO" id="GO:0032993">
    <property type="term" value="C:protein-DNA complex"/>
    <property type="evidence" value="ECO:0007669"/>
    <property type="project" value="TreeGrafter"/>
</dbReference>
<dbReference type="RefSeq" id="WP_109093850.1">
    <property type="nucleotide sequence ID" value="NZ_QETB01000004.1"/>
</dbReference>
<name>A0A2V1K444_9ACTO</name>
<evidence type="ECO:0000256" key="3">
    <source>
        <dbReference type="ARBA" id="ARBA00023015"/>
    </source>
</evidence>
<dbReference type="AlphaFoldDB" id="A0A2V1K444"/>
<evidence type="ECO:0000256" key="5">
    <source>
        <dbReference type="ARBA" id="ARBA00023159"/>
    </source>
</evidence>
<dbReference type="Gene3D" id="1.10.10.10">
    <property type="entry name" value="Winged helix-like DNA-binding domain superfamily/Winged helix DNA-binding domain"/>
    <property type="match status" value="1"/>
</dbReference>
<organism evidence="9 10">
    <name type="scientific">Ancrocorticia populi</name>
    <dbReference type="NCBI Taxonomy" id="2175228"/>
    <lineage>
        <taxon>Bacteria</taxon>
        <taxon>Bacillati</taxon>
        <taxon>Actinomycetota</taxon>
        <taxon>Actinomycetes</taxon>
        <taxon>Actinomycetales</taxon>
        <taxon>Actinomycetaceae</taxon>
        <taxon>Ancrocorticia</taxon>
    </lineage>
</organism>
<dbReference type="Proteomes" id="UP000245283">
    <property type="component" value="Unassembled WGS sequence"/>
</dbReference>
<evidence type="ECO:0000256" key="6">
    <source>
        <dbReference type="ARBA" id="ARBA00023163"/>
    </source>
</evidence>
<dbReference type="Pfam" id="PF21695">
    <property type="entry name" value="GlnR_1st"/>
    <property type="match status" value="1"/>
</dbReference>
<evidence type="ECO:0000256" key="4">
    <source>
        <dbReference type="ARBA" id="ARBA00023125"/>
    </source>
</evidence>
<dbReference type="InterPro" id="IPR049170">
    <property type="entry name" value="GlnR_N"/>
</dbReference>
<dbReference type="GO" id="GO:0005829">
    <property type="term" value="C:cytosol"/>
    <property type="evidence" value="ECO:0007669"/>
    <property type="project" value="TreeGrafter"/>
</dbReference>
<evidence type="ECO:0000256" key="1">
    <source>
        <dbReference type="ARBA" id="ARBA00022553"/>
    </source>
</evidence>
<feature type="domain" description="OmpR/PhoB-type" evidence="8">
    <location>
        <begin position="127"/>
        <end position="224"/>
    </location>
</feature>
<keyword evidence="10" id="KW-1185">Reference proteome</keyword>
<reference evidence="10" key="1">
    <citation type="submission" date="2018-05" db="EMBL/GenBank/DDBJ databases">
        <authorList>
            <person name="Li Y."/>
        </authorList>
    </citation>
    <scope>NUCLEOTIDE SEQUENCE [LARGE SCALE GENOMIC DNA]</scope>
    <source>
        <strain evidence="10">sk1b4</strain>
    </source>
</reference>
<dbReference type="FunFam" id="1.10.10.10:FF:000216">
    <property type="entry name" value="DNA-binding response regulator"/>
    <property type="match status" value="1"/>
</dbReference>
<evidence type="ECO:0000313" key="9">
    <source>
        <dbReference type="EMBL" id="PWF26023.1"/>
    </source>
</evidence>
<dbReference type="Gene3D" id="3.40.50.2300">
    <property type="match status" value="1"/>
</dbReference>
<keyword evidence="4 7" id="KW-0238">DNA-binding</keyword>
<evidence type="ECO:0000256" key="7">
    <source>
        <dbReference type="PROSITE-ProRule" id="PRU01091"/>
    </source>
</evidence>
<gene>
    <name evidence="9" type="ORF">DD236_07955</name>
</gene>
<keyword evidence="2" id="KW-0902">Two-component regulatory system</keyword>
<dbReference type="InterPro" id="IPR016032">
    <property type="entry name" value="Sig_transdc_resp-reg_C-effctor"/>
</dbReference>